<dbReference type="Gene3D" id="2.60.40.3700">
    <property type="match status" value="1"/>
</dbReference>
<gene>
    <name evidence="2" type="ORF">BCR15_10440</name>
</gene>
<evidence type="ECO:0000313" key="2">
    <source>
        <dbReference type="EMBL" id="OCL30944.1"/>
    </source>
</evidence>
<dbReference type="InterPro" id="IPR047808">
    <property type="entry name" value="CueP-like"/>
</dbReference>
<evidence type="ECO:0000313" key="3">
    <source>
        <dbReference type="Proteomes" id="UP000093501"/>
    </source>
</evidence>
<dbReference type="RefSeq" id="WP_068752805.1">
    <property type="nucleotide sequence ID" value="NZ_MBQD01000027.1"/>
</dbReference>
<keyword evidence="1" id="KW-0732">Signal</keyword>
<name>A0A1C0AGY4_9ACTN</name>
<proteinExistence type="predicted"/>
<dbReference type="NCBIfam" id="NF038094">
    <property type="entry name" value="CueP_fam"/>
    <property type="match status" value="1"/>
</dbReference>
<dbReference type="EMBL" id="MBQD01000027">
    <property type="protein sequence ID" value="OCL30944.1"/>
    <property type="molecule type" value="Genomic_DNA"/>
</dbReference>
<comment type="caution">
    <text evidence="2">The sequence shown here is derived from an EMBL/GenBank/DDBJ whole genome shotgun (WGS) entry which is preliminary data.</text>
</comment>
<reference evidence="3" key="1">
    <citation type="submission" date="2016-07" db="EMBL/GenBank/DDBJ databases">
        <authorList>
            <person name="Florea S."/>
            <person name="Webb J.S."/>
            <person name="Jaromczyk J."/>
            <person name="Schardl C.L."/>
        </authorList>
    </citation>
    <scope>NUCLEOTIDE SEQUENCE [LARGE SCALE GENOMIC DNA]</scope>
    <source>
        <strain evidence="3">IPBSL-7</strain>
    </source>
</reference>
<dbReference type="AlphaFoldDB" id="A0A1C0AGY4"/>
<accession>A0A1C0AGY4</accession>
<dbReference type="PROSITE" id="PS51257">
    <property type="entry name" value="PROKAR_LIPOPROTEIN"/>
    <property type="match status" value="1"/>
</dbReference>
<organism evidence="2 3">
    <name type="scientific">Tessaracoccus lapidicaptus</name>
    <dbReference type="NCBI Taxonomy" id="1427523"/>
    <lineage>
        <taxon>Bacteria</taxon>
        <taxon>Bacillati</taxon>
        <taxon>Actinomycetota</taxon>
        <taxon>Actinomycetes</taxon>
        <taxon>Propionibacteriales</taxon>
        <taxon>Propionibacteriaceae</taxon>
        <taxon>Tessaracoccus</taxon>
    </lineage>
</organism>
<sequence length="204" mass="21460">MRRHHLTIRIAVPLAAVLALSACSTPEVAETPRDSVSTAAPSVAAGDAGALLAAHGLVGKSGAEVVEALDQLDAQRPLPLAASVRYDEVLLSDGTIEASMPLDGDEFYLSIAPYETTTHECYFHNLGTCRGELAEADVKVTITTDSGEVLVDEDATTYANGFVGFWIPKDVAGTVVVIKDGKRAESRFSSDAEGPTCLTTLQLL</sequence>
<evidence type="ECO:0008006" key="4">
    <source>
        <dbReference type="Google" id="ProtNLM"/>
    </source>
</evidence>
<protein>
    <recommendedName>
        <fullName evidence="4">CueP family metal-binding protein</fullName>
    </recommendedName>
</protein>
<evidence type="ECO:0000256" key="1">
    <source>
        <dbReference type="SAM" id="SignalP"/>
    </source>
</evidence>
<feature type="chain" id="PRO_5008643053" description="CueP family metal-binding protein" evidence="1">
    <location>
        <begin position="30"/>
        <end position="204"/>
    </location>
</feature>
<dbReference type="Proteomes" id="UP000093501">
    <property type="component" value="Unassembled WGS sequence"/>
</dbReference>
<feature type="signal peptide" evidence="1">
    <location>
        <begin position="1"/>
        <end position="29"/>
    </location>
</feature>
<dbReference type="Pfam" id="PF21172">
    <property type="entry name" value="CueP"/>
    <property type="match status" value="1"/>
</dbReference>
<keyword evidence="3" id="KW-1185">Reference proteome</keyword>